<feature type="region of interest" description="Disordered" evidence="1">
    <location>
        <begin position="448"/>
        <end position="470"/>
    </location>
</feature>
<name>A0A848LL80_9BACT</name>
<accession>A0A848LL80</accession>
<sequence length="561" mass="60281">MKLLVLPPHRDVTLVPDAPEGWHVMDVARDFCHRVLSDAALTEATDARATAPATAQSMRELLLLRAARGLSSREDLGVHTRLRAIGAVLTALSGPPSGVRLRLDDLELEDGTTERSADVLRAVGQPAPYTEDLARAAERFTEAERVRLWLERDQQLPAAAWLARACPPEVPLEVAGPFATAHRKILARMPMFQRAEFIDDAAPLRWRVAPIPGGPALEPLVWIPDAQHLLVGPPRSLDEGELLPGDEPQPLDVRQLTTKHALGTRTPEAVRTFTGGAPWGGHVALPSLAYADALLESGCRVAVVGLCAVGGGFVLDSDGSRMNQASLARGARRLRDAGVRLVAEWWVGAPRVGEESLDATLAALDAEPLFDHIAGVRPFHLPKEHRTVDSPLGWRSTRLSGSQPADRDLARSLSFDEPGTIPASRLPEVLTSLASRLMRRAPLNPGRVAAASVQGPTYRPPPTEPTEEPAAPAMSHRIHLDEDCALVQLPASLDGAPKPTWYAANLRTGAVLAMDARLAPKLSGLTRPASVADVLGTVPEAQRARLVDTLVAKSVLTKVHE</sequence>
<proteinExistence type="predicted"/>
<keyword evidence="3" id="KW-1185">Reference proteome</keyword>
<protein>
    <submittedName>
        <fullName evidence="2">Uncharacterized protein</fullName>
    </submittedName>
</protein>
<evidence type="ECO:0000313" key="2">
    <source>
        <dbReference type="EMBL" id="NMO18555.1"/>
    </source>
</evidence>
<gene>
    <name evidence="2" type="ORF">HG543_27370</name>
</gene>
<reference evidence="2 3" key="1">
    <citation type="submission" date="2020-04" db="EMBL/GenBank/DDBJ databases">
        <title>Draft genome of Pyxidicoccus fallax type strain.</title>
        <authorList>
            <person name="Whitworth D.E."/>
        </authorList>
    </citation>
    <scope>NUCLEOTIDE SEQUENCE [LARGE SCALE GENOMIC DNA]</scope>
    <source>
        <strain evidence="2 3">DSM 14698</strain>
    </source>
</reference>
<dbReference type="AlphaFoldDB" id="A0A848LL80"/>
<evidence type="ECO:0000313" key="3">
    <source>
        <dbReference type="Proteomes" id="UP000518300"/>
    </source>
</evidence>
<dbReference type="Proteomes" id="UP000518300">
    <property type="component" value="Unassembled WGS sequence"/>
</dbReference>
<dbReference type="RefSeq" id="WP_169347820.1">
    <property type="nucleotide sequence ID" value="NZ_JABBJJ010000142.1"/>
</dbReference>
<organism evidence="2 3">
    <name type="scientific">Pyxidicoccus fallax</name>
    <dbReference type="NCBI Taxonomy" id="394095"/>
    <lineage>
        <taxon>Bacteria</taxon>
        <taxon>Pseudomonadati</taxon>
        <taxon>Myxococcota</taxon>
        <taxon>Myxococcia</taxon>
        <taxon>Myxococcales</taxon>
        <taxon>Cystobacterineae</taxon>
        <taxon>Myxococcaceae</taxon>
        <taxon>Pyxidicoccus</taxon>
    </lineage>
</organism>
<evidence type="ECO:0000256" key="1">
    <source>
        <dbReference type="SAM" id="MobiDB-lite"/>
    </source>
</evidence>
<dbReference type="EMBL" id="JABBJJ010000142">
    <property type="protein sequence ID" value="NMO18555.1"/>
    <property type="molecule type" value="Genomic_DNA"/>
</dbReference>
<comment type="caution">
    <text evidence="2">The sequence shown here is derived from an EMBL/GenBank/DDBJ whole genome shotgun (WGS) entry which is preliminary data.</text>
</comment>